<reference evidence="5" key="1">
    <citation type="submission" date="2014-01" db="EMBL/GenBank/DDBJ databases">
        <authorList>
            <person name="Aslett M."/>
        </authorList>
    </citation>
    <scope>NUCLEOTIDE SEQUENCE</scope>
</reference>
<dbReference type="Proteomes" id="UP000030665">
    <property type="component" value="Unassembled WGS sequence"/>
</dbReference>
<evidence type="ECO:0000313" key="6">
    <source>
        <dbReference type="Proteomes" id="UP000030665"/>
    </source>
</evidence>
<dbReference type="InterPro" id="IPR011990">
    <property type="entry name" value="TPR-like_helical_dom_sf"/>
</dbReference>
<organism evidence="5 6">
    <name type="scientific">Trichuris trichiura</name>
    <name type="common">Whipworm</name>
    <name type="synonym">Trichocephalus trichiurus</name>
    <dbReference type="NCBI Taxonomy" id="36087"/>
    <lineage>
        <taxon>Eukaryota</taxon>
        <taxon>Metazoa</taxon>
        <taxon>Ecdysozoa</taxon>
        <taxon>Nematoda</taxon>
        <taxon>Enoplea</taxon>
        <taxon>Dorylaimia</taxon>
        <taxon>Trichinellida</taxon>
        <taxon>Trichuridae</taxon>
        <taxon>Trichuris</taxon>
    </lineage>
</organism>
<dbReference type="InterPro" id="IPR045153">
    <property type="entry name" value="Est1/Ebs1-like"/>
</dbReference>
<name>A0A077Z332_TRITR</name>
<dbReference type="OrthoDB" id="5920073at2759"/>
<accession>A0A077Z332</accession>
<keyword evidence="6" id="KW-1185">Reference proteome</keyword>
<dbReference type="InterPro" id="IPR018834">
    <property type="entry name" value="DNA/RNA-bd_Est1-type"/>
</dbReference>
<dbReference type="Gene3D" id="3.40.50.1010">
    <property type="entry name" value="5'-nuclease"/>
    <property type="match status" value="1"/>
</dbReference>
<keyword evidence="2" id="KW-0175">Coiled coil</keyword>
<sequence>MLNDPDGRGREAEAQCWRITFKDTYQLACSCTWSLKPAQVQRLVEKISSASTYYRALMKAIASKASEEVRHLTLTGPVGNRWNPISIKDDNVQDQFTLDIMHRAYIHLGDLVRQLSTLNTTSLNQGFWASERLYRCAINLKPMEGSSFSRIASMSADADAHIDAVFYHLLSTKVEHGCKEGEQYLDYLFEVNDKQYFQHENQLKKLEYLQVNAVTTKLFPCSSLHVFHYLYKPPSNCTVKHISALCQEHLRFVDACFRYCCLCRFPGMETAHFNASTVRLLVAMQIMLIKHLREKNNIPLMVVAVSWMLSLFSAVVIAVQDFISICYNLAEIDVGPFPPKTENACKQPEGTDFPPPEEPERANDGQESENSDVSVTIQKLGALERLRWLEVLKIMCDWLSLHPNLTHSMDMVAFLIIAAASHALLLLKNIWPRLVHVLNALPNEAELAKVAKAPDTPLAKEAVQLFSTPLSNWLQTVALPEDVDLYAVIQAGFICDERVCSFDYLSACFLRICSLLSFGHGLIYIRLPRIAYNPSSCTFVCPPDAKTITTSYNVLREDFKSTMAGLIKEKDPMPNIPVHLVPDPYALTEQVHLIKEMLCSGNHVLIITMSTMEKLAQLRKNVENARQAANWLEYELDHQNNYICVHSCDYENKNGMQRNNANECPYLDIIDACCRLQSDESTDGACNAAILTGQYVDTDKYENFQKMAERLPNAVVCNVYRFYMDWFHSTLYKTYHQLFGDDTKENKTETNK</sequence>
<keyword evidence="1" id="KW-0866">Nonsense-mediated mRNA decay</keyword>
<dbReference type="EMBL" id="HG805897">
    <property type="protein sequence ID" value="CDW54446.1"/>
    <property type="molecule type" value="Genomic_DNA"/>
</dbReference>
<dbReference type="GO" id="GO:0000184">
    <property type="term" value="P:nuclear-transcribed mRNA catabolic process, nonsense-mediated decay"/>
    <property type="evidence" value="ECO:0007669"/>
    <property type="project" value="UniProtKB-KW"/>
</dbReference>
<feature type="domain" description="DNA/RNA-binding" evidence="4">
    <location>
        <begin position="130"/>
        <end position="465"/>
    </location>
</feature>
<feature type="region of interest" description="Disordered" evidence="3">
    <location>
        <begin position="340"/>
        <end position="371"/>
    </location>
</feature>
<dbReference type="AlphaFoldDB" id="A0A077Z332"/>
<evidence type="ECO:0000259" key="4">
    <source>
        <dbReference type="Pfam" id="PF10373"/>
    </source>
</evidence>
<protein>
    <submittedName>
        <fullName evidence="5">EST1 DNA bind domain containing protein</fullName>
    </submittedName>
</protein>
<reference evidence="5" key="2">
    <citation type="submission" date="2014-03" db="EMBL/GenBank/DDBJ databases">
        <title>The whipworm genome and dual-species transcriptomics of an intimate host-pathogen interaction.</title>
        <authorList>
            <person name="Foth B.J."/>
            <person name="Tsai I.J."/>
            <person name="Reid A.J."/>
            <person name="Bancroft A.J."/>
            <person name="Nichol S."/>
            <person name="Tracey A."/>
            <person name="Holroyd N."/>
            <person name="Cotton J.A."/>
            <person name="Stanley E.J."/>
            <person name="Zarowiecki M."/>
            <person name="Liu J.Z."/>
            <person name="Huckvale T."/>
            <person name="Cooper P.J."/>
            <person name="Grencis R.K."/>
            <person name="Berriman M."/>
        </authorList>
    </citation>
    <scope>NUCLEOTIDE SEQUENCE [LARGE SCALE GENOMIC DNA]</scope>
</reference>
<dbReference type="PANTHER" id="PTHR15696:SF7">
    <property type="entry name" value="NONSENSE-MEDIATED MRNA DECAY FACTOR"/>
    <property type="match status" value="1"/>
</dbReference>
<evidence type="ECO:0000256" key="1">
    <source>
        <dbReference type="ARBA" id="ARBA00023161"/>
    </source>
</evidence>
<feature type="coiled-coil region" evidence="2">
    <location>
        <begin position="608"/>
        <end position="635"/>
    </location>
</feature>
<dbReference type="SUPFAM" id="SSF48452">
    <property type="entry name" value="TPR-like"/>
    <property type="match status" value="1"/>
</dbReference>
<evidence type="ECO:0000256" key="3">
    <source>
        <dbReference type="SAM" id="MobiDB-lite"/>
    </source>
</evidence>
<dbReference type="Gene3D" id="1.25.40.10">
    <property type="entry name" value="Tetratricopeptide repeat domain"/>
    <property type="match status" value="1"/>
</dbReference>
<evidence type="ECO:0000256" key="2">
    <source>
        <dbReference type="SAM" id="Coils"/>
    </source>
</evidence>
<dbReference type="GO" id="GO:0005697">
    <property type="term" value="C:telomerase holoenzyme complex"/>
    <property type="evidence" value="ECO:0007669"/>
    <property type="project" value="TreeGrafter"/>
</dbReference>
<proteinExistence type="predicted"/>
<evidence type="ECO:0000313" key="5">
    <source>
        <dbReference type="EMBL" id="CDW54446.1"/>
    </source>
</evidence>
<dbReference type="GO" id="GO:0070034">
    <property type="term" value="F:telomerase RNA binding"/>
    <property type="evidence" value="ECO:0007669"/>
    <property type="project" value="TreeGrafter"/>
</dbReference>
<dbReference type="Pfam" id="PF10373">
    <property type="entry name" value="EST1_DNA_bind"/>
    <property type="match status" value="1"/>
</dbReference>
<dbReference type="STRING" id="36087.A0A077Z332"/>
<gene>
    <name evidence="5" type="ORF">TTRE_0000271601</name>
</gene>
<dbReference type="PANTHER" id="PTHR15696">
    <property type="entry name" value="SMG-7 SUPPRESSOR WITH MORPHOLOGICAL EFFECT ON GENITALIA PROTEIN 7"/>
    <property type="match status" value="1"/>
</dbReference>
<dbReference type="GO" id="GO:0042162">
    <property type="term" value="F:telomeric DNA binding"/>
    <property type="evidence" value="ECO:0007669"/>
    <property type="project" value="TreeGrafter"/>
</dbReference>